<evidence type="ECO:0000259" key="11">
    <source>
        <dbReference type="Pfam" id="PF10496"/>
    </source>
</evidence>
<accession>A0A9W8E4M6</accession>
<keyword evidence="8 10" id="KW-0472">Membrane</keyword>
<dbReference type="GO" id="GO:0015031">
    <property type="term" value="P:protein transport"/>
    <property type="evidence" value="ECO:0007669"/>
    <property type="project" value="UniProtKB-KW"/>
</dbReference>
<feature type="domain" description="SNARE-complex protein Syntaxin-18 N-terminal" evidence="11">
    <location>
        <begin position="3"/>
        <end position="83"/>
    </location>
</feature>
<evidence type="ECO:0000256" key="2">
    <source>
        <dbReference type="ARBA" id="ARBA00009063"/>
    </source>
</evidence>
<comment type="similarity">
    <text evidence="2">Belongs to the syntaxin family.</text>
</comment>
<name>A0A9W8E4M6_9FUNG</name>
<feature type="region of interest" description="Disordered" evidence="9">
    <location>
        <begin position="228"/>
        <end position="357"/>
    </location>
</feature>
<keyword evidence="6 10" id="KW-1133">Transmembrane helix</keyword>
<protein>
    <recommendedName>
        <fullName evidence="11">SNARE-complex protein Syntaxin-18 N-terminal domain-containing protein</fullName>
    </recommendedName>
</protein>
<dbReference type="Gene3D" id="1.20.5.110">
    <property type="match status" value="1"/>
</dbReference>
<keyword evidence="4 10" id="KW-0812">Transmembrane</keyword>
<gene>
    <name evidence="12" type="ORF">IWQ62_006090</name>
</gene>
<feature type="compositionally biased region" description="Basic and acidic residues" evidence="9">
    <location>
        <begin position="282"/>
        <end position="299"/>
    </location>
</feature>
<comment type="subcellular location">
    <subcellularLocation>
        <location evidence="1">Membrane</location>
        <topology evidence="1">Single-pass type IV membrane protein</topology>
    </subcellularLocation>
</comment>
<evidence type="ECO:0000256" key="4">
    <source>
        <dbReference type="ARBA" id="ARBA00022692"/>
    </source>
</evidence>
<evidence type="ECO:0000256" key="5">
    <source>
        <dbReference type="ARBA" id="ARBA00022927"/>
    </source>
</evidence>
<dbReference type="GO" id="GO:0006890">
    <property type="term" value="P:retrograde vesicle-mediated transport, Golgi to endoplasmic reticulum"/>
    <property type="evidence" value="ECO:0007669"/>
    <property type="project" value="TreeGrafter"/>
</dbReference>
<evidence type="ECO:0000313" key="12">
    <source>
        <dbReference type="EMBL" id="KAJ1953020.1"/>
    </source>
</evidence>
<proteinExistence type="inferred from homology"/>
<keyword evidence="7" id="KW-0175">Coiled coil</keyword>
<dbReference type="Proteomes" id="UP001150925">
    <property type="component" value="Unassembled WGS sequence"/>
</dbReference>
<keyword evidence="5" id="KW-0653">Protein transport</keyword>
<keyword evidence="3" id="KW-0813">Transport</keyword>
<dbReference type="GO" id="GO:0031201">
    <property type="term" value="C:SNARE complex"/>
    <property type="evidence" value="ECO:0007669"/>
    <property type="project" value="TreeGrafter"/>
</dbReference>
<dbReference type="OrthoDB" id="342981at2759"/>
<feature type="transmembrane region" description="Helical" evidence="10">
    <location>
        <begin position="443"/>
        <end position="461"/>
    </location>
</feature>
<evidence type="ECO:0000313" key="13">
    <source>
        <dbReference type="Proteomes" id="UP001150925"/>
    </source>
</evidence>
<evidence type="ECO:0000256" key="3">
    <source>
        <dbReference type="ARBA" id="ARBA00022448"/>
    </source>
</evidence>
<evidence type="ECO:0000256" key="9">
    <source>
        <dbReference type="SAM" id="MobiDB-lite"/>
    </source>
</evidence>
<dbReference type="Pfam" id="PF10496">
    <property type="entry name" value="Syntaxin-18_N"/>
    <property type="match status" value="1"/>
</dbReference>
<comment type="caution">
    <text evidence="12">The sequence shown here is derived from an EMBL/GenBank/DDBJ whole genome shotgun (WGS) entry which is preliminary data.</text>
</comment>
<evidence type="ECO:0000256" key="6">
    <source>
        <dbReference type="ARBA" id="ARBA00022989"/>
    </source>
</evidence>
<reference evidence="12" key="1">
    <citation type="submission" date="2022-07" db="EMBL/GenBank/DDBJ databases">
        <title>Phylogenomic reconstructions and comparative analyses of Kickxellomycotina fungi.</title>
        <authorList>
            <person name="Reynolds N.K."/>
            <person name="Stajich J.E."/>
            <person name="Barry K."/>
            <person name="Grigoriev I.V."/>
            <person name="Crous P."/>
            <person name="Smith M.E."/>
        </authorList>
    </citation>
    <scope>NUCLEOTIDE SEQUENCE</scope>
    <source>
        <strain evidence="12">RSA 1196</strain>
    </source>
</reference>
<evidence type="ECO:0000256" key="10">
    <source>
        <dbReference type="SAM" id="Phobius"/>
    </source>
</evidence>
<keyword evidence="13" id="KW-1185">Reference proteome</keyword>
<dbReference type="EMBL" id="JANBPY010003004">
    <property type="protein sequence ID" value="KAJ1953020.1"/>
    <property type="molecule type" value="Genomic_DNA"/>
</dbReference>
<evidence type="ECO:0000256" key="7">
    <source>
        <dbReference type="ARBA" id="ARBA00023054"/>
    </source>
</evidence>
<dbReference type="GO" id="GO:0005783">
    <property type="term" value="C:endoplasmic reticulum"/>
    <property type="evidence" value="ECO:0007669"/>
    <property type="project" value="TreeGrafter"/>
</dbReference>
<feature type="region of interest" description="Disordered" evidence="9">
    <location>
        <begin position="15"/>
        <end position="53"/>
    </location>
</feature>
<evidence type="ECO:0000256" key="8">
    <source>
        <dbReference type="ARBA" id="ARBA00023136"/>
    </source>
</evidence>
<dbReference type="PANTHER" id="PTHR15959">
    <property type="entry name" value="SYNTAXIN-18"/>
    <property type="match status" value="1"/>
</dbReference>
<dbReference type="PANTHER" id="PTHR15959:SF0">
    <property type="entry name" value="SYNTAXIN-18"/>
    <property type="match status" value="1"/>
</dbReference>
<feature type="compositionally biased region" description="Low complexity" evidence="9">
    <location>
        <begin position="260"/>
        <end position="280"/>
    </location>
</feature>
<feature type="compositionally biased region" description="Low complexity" evidence="9">
    <location>
        <begin position="37"/>
        <end position="47"/>
    </location>
</feature>
<organism evidence="12 13">
    <name type="scientific">Dispira parvispora</name>
    <dbReference type="NCBI Taxonomy" id="1520584"/>
    <lineage>
        <taxon>Eukaryota</taxon>
        <taxon>Fungi</taxon>
        <taxon>Fungi incertae sedis</taxon>
        <taxon>Zoopagomycota</taxon>
        <taxon>Kickxellomycotina</taxon>
        <taxon>Dimargaritomycetes</taxon>
        <taxon>Dimargaritales</taxon>
        <taxon>Dimargaritaceae</taxon>
        <taxon>Dispira</taxon>
    </lineage>
</organism>
<dbReference type="AlphaFoldDB" id="A0A9W8E4M6"/>
<dbReference type="InterPro" id="IPR019529">
    <property type="entry name" value="Syntaxin-18_N"/>
</dbReference>
<sequence length="462" mass="51901">MADITTTFRSIIHRRQADLGQDSTDSSKEKVTLSGASSPISPTSPTTVNAPKDPFTQEGYRVLHHINGLHQFLWANRHAYLNIGVAKKGDKLHYPNKFGDTAGKTGEETIDLSSCSLSSTGFPRGQRTNISTLTDAQRDEIDQQSKVIIRQCMERIKRLEVWAKTPPVVDKAGSLFGLFTMAKGSQYDTLKQETLAAHHGAITWYLNKRLMDVSAFQRQQQEFRLNRELEKQQHVQPRRTGLYWKNKPAFTEASTPGGLTSANTSSSASPSSNVRRSSSSIVRDDENSSHSDTDDEGRQRQRKYQLRNTEPKRTSATMTPDLIDAIWESSPVDSSGKLEGSGPGLPDSSSGDNAQQYHHQMELQEENRALLQEFEDTLTQVRQTEQALLEISALQSALSTHLAVQTQETERLHAEAIATTERVQQGNEQLLQARQRNADTRKWILFFLIMASLILLFLDWFD</sequence>
<evidence type="ECO:0000256" key="1">
    <source>
        <dbReference type="ARBA" id="ARBA00004211"/>
    </source>
</evidence>